<dbReference type="Gene3D" id="2.60.40.1610">
    <property type="entry name" value="Domain of unknown function DUF1254"/>
    <property type="match status" value="1"/>
</dbReference>
<dbReference type="PANTHER" id="PTHR36509:SF2">
    <property type="entry name" value="BLL3101 PROTEIN"/>
    <property type="match status" value="1"/>
</dbReference>
<dbReference type="InterPro" id="IPR037050">
    <property type="entry name" value="DUF1254_sf"/>
</dbReference>
<evidence type="ECO:0000259" key="1">
    <source>
        <dbReference type="Pfam" id="PF06863"/>
    </source>
</evidence>
<dbReference type="OrthoDB" id="9777345at2"/>
<comment type="caution">
    <text evidence="2">The sequence shown here is derived from an EMBL/GenBank/DDBJ whole genome shotgun (WGS) entry which is preliminary data.</text>
</comment>
<dbReference type="EMBL" id="REFJ01000001">
    <property type="protein sequence ID" value="RMA82618.1"/>
    <property type="molecule type" value="Genomic_DNA"/>
</dbReference>
<protein>
    <submittedName>
        <fullName evidence="2">Putative membrane protein</fullName>
    </submittedName>
</protein>
<evidence type="ECO:0000313" key="2">
    <source>
        <dbReference type="EMBL" id="RMA82618.1"/>
    </source>
</evidence>
<name>A0A3M0AIT0_9GAMM</name>
<reference evidence="2 3" key="1">
    <citation type="submission" date="2018-10" db="EMBL/GenBank/DDBJ databases">
        <title>Genomic Encyclopedia of Type Strains, Phase IV (KMG-IV): sequencing the most valuable type-strain genomes for metagenomic binning, comparative biology and taxonomic classification.</title>
        <authorList>
            <person name="Goeker M."/>
        </authorList>
    </citation>
    <scope>NUCLEOTIDE SEQUENCE [LARGE SCALE GENOMIC DNA]</scope>
    <source>
        <strain evidence="2 3">DSM 25080</strain>
    </source>
</reference>
<dbReference type="InterPro" id="IPR010679">
    <property type="entry name" value="DUF1254"/>
</dbReference>
<proteinExistence type="predicted"/>
<dbReference type="Proteomes" id="UP000267187">
    <property type="component" value="Unassembled WGS sequence"/>
</dbReference>
<accession>A0A3M0AIT0</accession>
<dbReference type="RefSeq" id="WP_121875940.1">
    <property type="nucleotide sequence ID" value="NZ_REFJ01000001.1"/>
</dbReference>
<gene>
    <name evidence="2" type="ORF">DFR27_0569</name>
</gene>
<dbReference type="Pfam" id="PF06863">
    <property type="entry name" value="DUF1254"/>
    <property type="match status" value="1"/>
</dbReference>
<dbReference type="SUPFAM" id="SSF160935">
    <property type="entry name" value="VPA0735-like"/>
    <property type="match status" value="1"/>
</dbReference>
<evidence type="ECO:0000313" key="3">
    <source>
        <dbReference type="Proteomes" id="UP000267187"/>
    </source>
</evidence>
<feature type="domain" description="DUF1254" evidence="1">
    <location>
        <begin position="45"/>
        <end position="163"/>
    </location>
</feature>
<keyword evidence="3" id="KW-1185">Reference proteome</keyword>
<dbReference type="AlphaFoldDB" id="A0A3M0AIT0"/>
<organism evidence="2 3">
    <name type="scientific">Umboniibacter marinipuniceus</name>
    <dbReference type="NCBI Taxonomy" id="569599"/>
    <lineage>
        <taxon>Bacteria</taxon>
        <taxon>Pseudomonadati</taxon>
        <taxon>Pseudomonadota</taxon>
        <taxon>Gammaproteobacteria</taxon>
        <taxon>Cellvibrionales</taxon>
        <taxon>Cellvibrionaceae</taxon>
        <taxon>Umboniibacter</taxon>
    </lineage>
</organism>
<sequence length="174" mass="19552">MMYLRWIVAILALGWLGQFPLAMLVPHLIMERLYSKAGETMSYNTLHVRAKPDENFRTIVRPSPDLLYALCIYDLDEGPITIRAEVPERYWSMQFYQMDTSNFAGLTNQREQRFRIGTQVNVTLVGPNSNVHSQAGEVIQSPTSRGVMLLRVSAIGDDENAAAALANSSCEVEV</sequence>
<dbReference type="PANTHER" id="PTHR36509">
    <property type="entry name" value="BLL3101 PROTEIN"/>
    <property type="match status" value="1"/>
</dbReference>